<keyword evidence="5" id="KW-1185">Reference proteome</keyword>
<comment type="caution">
    <text evidence="4">The sequence shown here is derived from an EMBL/GenBank/DDBJ whole genome shotgun (WGS) entry which is preliminary data.</text>
</comment>
<dbReference type="PROSITE" id="PS00211">
    <property type="entry name" value="ABC_TRANSPORTER_1"/>
    <property type="match status" value="1"/>
</dbReference>
<dbReference type="InterPro" id="IPR003439">
    <property type="entry name" value="ABC_transporter-like_ATP-bd"/>
</dbReference>
<evidence type="ECO:0000256" key="1">
    <source>
        <dbReference type="ARBA" id="ARBA00008526"/>
    </source>
</evidence>
<dbReference type="InterPro" id="IPR017871">
    <property type="entry name" value="ABC_transporter-like_CS"/>
</dbReference>
<evidence type="ECO:0000313" key="5">
    <source>
        <dbReference type="Proteomes" id="UP000737018"/>
    </source>
</evidence>
<dbReference type="EMBL" id="JRKL02000167">
    <property type="protein sequence ID" value="KAF3974314.1"/>
    <property type="molecule type" value="Genomic_DNA"/>
</dbReference>
<organism evidence="4 5">
    <name type="scientific">Castanea mollissima</name>
    <name type="common">Chinese chestnut</name>
    <dbReference type="NCBI Taxonomy" id="60419"/>
    <lineage>
        <taxon>Eukaryota</taxon>
        <taxon>Viridiplantae</taxon>
        <taxon>Streptophyta</taxon>
        <taxon>Embryophyta</taxon>
        <taxon>Tracheophyta</taxon>
        <taxon>Spermatophyta</taxon>
        <taxon>Magnoliopsida</taxon>
        <taxon>eudicotyledons</taxon>
        <taxon>Gunneridae</taxon>
        <taxon>Pentapetalae</taxon>
        <taxon>rosids</taxon>
        <taxon>fabids</taxon>
        <taxon>Fagales</taxon>
        <taxon>Fagaceae</taxon>
        <taxon>Castanea</taxon>
    </lineage>
</organism>
<feature type="transmembrane region" description="Helical" evidence="2">
    <location>
        <begin position="116"/>
        <end position="135"/>
    </location>
</feature>
<keyword evidence="2" id="KW-0812">Transmembrane</keyword>
<dbReference type="Pfam" id="PF00005">
    <property type="entry name" value="ABC_tran"/>
    <property type="match status" value="1"/>
</dbReference>
<proteinExistence type="inferred from homology"/>
<dbReference type="GO" id="GO:0140359">
    <property type="term" value="F:ABC-type transporter activity"/>
    <property type="evidence" value="ECO:0007669"/>
    <property type="project" value="InterPro"/>
</dbReference>
<dbReference type="PROSITE" id="PS50893">
    <property type="entry name" value="ABC_TRANSPORTER_2"/>
    <property type="match status" value="1"/>
</dbReference>
<dbReference type="AlphaFoldDB" id="A0A8J4RUS3"/>
<dbReference type="Proteomes" id="UP000737018">
    <property type="component" value="Unassembled WGS sequence"/>
</dbReference>
<keyword evidence="2" id="KW-1133">Transmembrane helix</keyword>
<evidence type="ECO:0000313" key="4">
    <source>
        <dbReference type="EMBL" id="KAF3974314.1"/>
    </source>
</evidence>
<dbReference type="GO" id="GO:0016020">
    <property type="term" value="C:membrane"/>
    <property type="evidence" value="ECO:0007669"/>
    <property type="project" value="InterPro"/>
</dbReference>
<dbReference type="GO" id="GO:0016887">
    <property type="term" value="F:ATP hydrolysis activity"/>
    <property type="evidence" value="ECO:0007669"/>
    <property type="project" value="InterPro"/>
</dbReference>
<dbReference type="OrthoDB" id="8061355at2759"/>
<accession>A0A8J4RUS3</accession>
<feature type="transmembrane region" description="Helical" evidence="2">
    <location>
        <begin position="12"/>
        <end position="39"/>
    </location>
</feature>
<dbReference type="PANTHER" id="PTHR19229">
    <property type="entry name" value="ATP-BINDING CASSETTE TRANSPORTER SUBFAMILY A ABCA"/>
    <property type="match status" value="1"/>
</dbReference>
<keyword evidence="2" id="KW-0472">Membrane</keyword>
<gene>
    <name evidence="4" type="ORF">CMV_002360</name>
</gene>
<comment type="similarity">
    <text evidence="1">Belongs to the ABC transporter superfamily. ABCA family. CPR flippase (TC 3.A.1.211) subfamily.</text>
</comment>
<feature type="domain" description="ABC transporter" evidence="3">
    <location>
        <begin position="273"/>
        <end position="481"/>
    </location>
</feature>
<dbReference type="Gene3D" id="3.40.50.300">
    <property type="entry name" value="P-loop containing nucleotide triphosphate hydrolases"/>
    <property type="match status" value="1"/>
</dbReference>
<name>A0A8J4RUS3_9ROSI</name>
<sequence length="486" mass="56229">MSKPETPRWMSEFAFVLAPPLLTWVILQLFFVMVTSLVYEKEQKLRITMKMHGLRDQPYWIISYLIFFPYFVLTLWLKFFTLNDYNIQFVFYFIHINLQISVAFPVAAMFTNVQTVTAVAYICLFGTGFLGYSLFQILVETTSFPKFWIVVMELYPGFSLYCFLLEFAQIQNTSGIEWRDLNDSTKGMSQVLIIMLVEWFAVFIISYYIDQIKSRICGKSPWSFSQNYWKKPSFQSEESNVQIQMEEPEVRHEREKVEQLLLQQDKSNAVICYNLKKVYPAKNGNPEKLAVRNLSLALPLGECFGMIGLNDSGKTTFINMVTGLTTPTPGKAFIHGLDIRTQMDQMYTSMGICLQHDLLWETLTGREHLLFYGRFTKLRGRPLTQAVEECLKTANPSYGKVSDKQVGKYSKGMKRRLSVAIALIGDPKMKFMECSKACKARPINHSHQSFHRRGHNGSLQCIGNPKEVVQYFNESLDKNLRITRDT</sequence>
<dbReference type="InterPro" id="IPR027417">
    <property type="entry name" value="P-loop_NTPase"/>
</dbReference>
<feature type="transmembrane region" description="Helical" evidence="2">
    <location>
        <begin position="89"/>
        <end position="110"/>
    </location>
</feature>
<feature type="transmembrane region" description="Helical" evidence="2">
    <location>
        <begin position="188"/>
        <end position="209"/>
    </location>
</feature>
<dbReference type="GO" id="GO:0005524">
    <property type="term" value="F:ATP binding"/>
    <property type="evidence" value="ECO:0007669"/>
    <property type="project" value="InterPro"/>
</dbReference>
<dbReference type="InterPro" id="IPR026082">
    <property type="entry name" value="ABCA"/>
</dbReference>
<protein>
    <recommendedName>
        <fullName evidence="3">ABC transporter domain-containing protein</fullName>
    </recommendedName>
</protein>
<dbReference type="PANTHER" id="PTHR19229:SF154">
    <property type="entry name" value="ABC TRANSPORTER A FAMILY MEMBER 3-RELATED"/>
    <property type="match status" value="1"/>
</dbReference>
<feature type="transmembrane region" description="Helical" evidence="2">
    <location>
        <begin position="147"/>
        <end position="168"/>
    </location>
</feature>
<reference evidence="4" key="1">
    <citation type="submission" date="2020-03" db="EMBL/GenBank/DDBJ databases">
        <title>Castanea mollissima Vanexum genome sequencing.</title>
        <authorList>
            <person name="Staton M."/>
        </authorList>
    </citation>
    <scope>NUCLEOTIDE SEQUENCE</scope>
    <source>
        <tissue evidence="4">Leaf</tissue>
    </source>
</reference>
<evidence type="ECO:0000259" key="3">
    <source>
        <dbReference type="PROSITE" id="PS50893"/>
    </source>
</evidence>
<feature type="transmembrane region" description="Helical" evidence="2">
    <location>
        <begin position="59"/>
        <end position="77"/>
    </location>
</feature>
<dbReference type="SUPFAM" id="SSF52540">
    <property type="entry name" value="P-loop containing nucleoside triphosphate hydrolases"/>
    <property type="match status" value="1"/>
</dbReference>
<evidence type="ECO:0000256" key="2">
    <source>
        <dbReference type="SAM" id="Phobius"/>
    </source>
</evidence>
<dbReference type="GO" id="GO:0005319">
    <property type="term" value="F:lipid transporter activity"/>
    <property type="evidence" value="ECO:0007669"/>
    <property type="project" value="TreeGrafter"/>
</dbReference>